<evidence type="ECO:0000256" key="3">
    <source>
        <dbReference type="SAM" id="MobiDB-lite"/>
    </source>
</evidence>
<feature type="compositionally biased region" description="Basic residues" evidence="3">
    <location>
        <begin position="14"/>
        <end position="27"/>
    </location>
</feature>
<keyword evidence="1" id="KW-0862">Zinc</keyword>
<dbReference type="GO" id="GO:0008270">
    <property type="term" value="F:zinc ion binding"/>
    <property type="evidence" value="ECO:0007669"/>
    <property type="project" value="UniProtKB-KW"/>
</dbReference>
<keyword evidence="2" id="KW-0175">Coiled coil</keyword>
<comment type="caution">
    <text evidence="5">The sequence shown here is derived from an EMBL/GenBank/DDBJ whole genome shotgun (WGS) entry which is preliminary data.</text>
</comment>
<evidence type="ECO:0000313" key="6">
    <source>
        <dbReference type="Proteomes" id="UP000812966"/>
    </source>
</evidence>
<dbReference type="InterPro" id="IPR001841">
    <property type="entry name" value="Znf_RING"/>
</dbReference>
<dbReference type="SUPFAM" id="SSF57850">
    <property type="entry name" value="RING/U-box"/>
    <property type="match status" value="1"/>
</dbReference>
<feature type="compositionally biased region" description="Polar residues" evidence="3">
    <location>
        <begin position="281"/>
        <end position="299"/>
    </location>
</feature>
<keyword evidence="6" id="KW-1185">Reference proteome</keyword>
<dbReference type="GO" id="GO:0051865">
    <property type="term" value="P:protein autoubiquitination"/>
    <property type="evidence" value="ECO:0007669"/>
    <property type="project" value="TreeGrafter"/>
</dbReference>
<protein>
    <recommendedName>
        <fullName evidence="4">RING-type domain-containing protein</fullName>
    </recommendedName>
</protein>
<evidence type="ECO:0000313" key="5">
    <source>
        <dbReference type="EMBL" id="KAG7549035.1"/>
    </source>
</evidence>
<feature type="compositionally biased region" description="Basic and acidic residues" evidence="3">
    <location>
        <begin position="168"/>
        <end position="182"/>
    </location>
</feature>
<dbReference type="PROSITE" id="PS50089">
    <property type="entry name" value="ZF_RING_2"/>
    <property type="match status" value="1"/>
</dbReference>
<feature type="compositionally biased region" description="Basic and acidic residues" evidence="3">
    <location>
        <begin position="54"/>
        <end position="64"/>
    </location>
</feature>
<keyword evidence="1" id="KW-0479">Metal-binding</keyword>
<dbReference type="PANTHER" id="PTHR12109">
    <property type="entry name" value="RING FINGER PROTEIN 141-RELATED"/>
    <property type="match status" value="1"/>
</dbReference>
<dbReference type="SMART" id="SM00184">
    <property type="entry name" value="RING"/>
    <property type="match status" value="1"/>
</dbReference>
<dbReference type="PANTHER" id="PTHR12109:SF3">
    <property type="entry name" value="RING FINGER PROTEIN 141"/>
    <property type="match status" value="1"/>
</dbReference>
<feature type="region of interest" description="Disordered" evidence="3">
    <location>
        <begin position="669"/>
        <end position="841"/>
    </location>
</feature>
<feature type="coiled-coil region" evidence="2">
    <location>
        <begin position="346"/>
        <end position="383"/>
    </location>
</feature>
<feature type="compositionally biased region" description="Low complexity" evidence="3">
    <location>
        <begin position="311"/>
        <end position="333"/>
    </location>
</feature>
<dbReference type="Gene3D" id="3.30.40.10">
    <property type="entry name" value="Zinc/RING finger domain, C3HC4 (zinc finger)"/>
    <property type="match status" value="1"/>
</dbReference>
<feature type="domain" description="RING-type" evidence="4">
    <location>
        <begin position="407"/>
        <end position="468"/>
    </location>
</feature>
<sequence length="841" mass="92201">MSSVLSPPPPIGGPRRRGNKSSRHRRLPSTTAAAILPNIPEAEASSSNSNSLGSRREEVPDHQLGRANNIATRKASGRSSAAQPATRSLPASMPLPTRTISYPSEPTEDAERDVDKIFQSGTGRAKSKPKPSTTASNSKYFNINDSPTSTPFTNVRGSHEIQVGTSTDWKDNQKEDQSSEKQRGKKRQRVSSDEDIKPSISVAEVRESGKGKGKAKASNSTSAGRATRSGQGQTNAFADDKLDVKAANGDVEQDQEGPADEKDVKRELKKPQKKKSKSISPTGTITSPLPINKHSTQQEAVPLSVVGNETTATATSSTSTTTTNSNSSSAQTARQLAERARVMKDREELSQIRKEKEEMGKKLEKAEKERDDVKKEVVGSKKEVGFKDEVIKSQDKVLDDIKETLTCNVCLEFFNDPHTIAPCGHTSCASCLLNWFESPNSLVYPVERDHGEARDALLGRTRACPTCRTPVVGKPMSAYVLNNLITAVKPRLLEASGSSGSIAARPAPAGQAVVDRTAMWDHIFENDGATNRRWHIDEADGGIPRCNDCGNEVEDQECTGCGRFFSDLDPDEDRDEERSEDSGYGGGDWRLGNIRIPDRPFYLPGHDAMSVDSLGSADLNDFDANLDDYDHDFENFISEDEDLDSFIVDDEDMDSPVAPRRRMNRFIDINRSNEESDTDDQENDEVSSFRSAPRQRSAARQSTARSQPRRSQIIISDDEQDSEQEQPTRHPSPRPRGGPSRHRVVLSDDDDEVQYVGASHAPARQAHPEMPGHLRIPGGWGEADVPDEEDDLSSSGSDGYGHYRNGYYEDSDGEIWSGDNYGGDGYQSEDDYGDGYDTGDE</sequence>
<dbReference type="GO" id="GO:0004842">
    <property type="term" value="F:ubiquitin-protein transferase activity"/>
    <property type="evidence" value="ECO:0007669"/>
    <property type="project" value="TreeGrafter"/>
</dbReference>
<evidence type="ECO:0000256" key="1">
    <source>
        <dbReference type="PROSITE-ProRule" id="PRU00175"/>
    </source>
</evidence>
<accession>A0A8K0JRQ6</accession>
<keyword evidence="1" id="KW-0863">Zinc-finger</keyword>
<feature type="compositionally biased region" description="Acidic residues" evidence="3">
    <location>
        <begin position="675"/>
        <end position="685"/>
    </location>
</feature>
<dbReference type="AlphaFoldDB" id="A0A8K0JRQ6"/>
<proteinExistence type="predicted"/>
<dbReference type="Pfam" id="PF13923">
    <property type="entry name" value="zf-C3HC4_2"/>
    <property type="match status" value="1"/>
</dbReference>
<feature type="compositionally biased region" description="Polar residues" evidence="3">
    <location>
        <begin position="77"/>
        <end position="86"/>
    </location>
</feature>
<feature type="compositionally biased region" description="Low complexity" evidence="3">
    <location>
        <begin position="688"/>
        <end position="712"/>
    </location>
</feature>
<name>A0A8K0JRQ6_9TREE</name>
<feature type="compositionally biased region" description="Low complexity" evidence="3">
    <location>
        <begin position="41"/>
        <end position="51"/>
    </location>
</feature>
<evidence type="ECO:0000259" key="4">
    <source>
        <dbReference type="PROSITE" id="PS50089"/>
    </source>
</evidence>
<dbReference type="Proteomes" id="UP000812966">
    <property type="component" value="Unassembled WGS sequence"/>
</dbReference>
<dbReference type="InterPro" id="IPR013083">
    <property type="entry name" value="Znf_RING/FYVE/PHD"/>
</dbReference>
<feature type="region of interest" description="Disordered" evidence="3">
    <location>
        <begin position="1"/>
        <end position="299"/>
    </location>
</feature>
<feature type="compositionally biased region" description="Polar residues" evidence="3">
    <location>
        <begin position="130"/>
        <end position="156"/>
    </location>
</feature>
<dbReference type="EMBL" id="JABELV010000054">
    <property type="protein sequence ID" value="KAG7549035.1"/>
    <property type="molecule type" value="Genomic_DNA"/>
</dbReference>
<feature type="compositionally biased region" description="Acidic residues" evidence="3">
    <location>
        <begin position="827"/>
        <end position="841"/>
    </location>
</feature>
<feature type="compositionally biased region" description="Basic and acidic residues" evidence="3">
    <location>
        <begin position="259"/>
        <end position="270"/>
    </location>
</feature>
<gene>
    <name evidence="5" type="ORF">FFLO_03071</name>
</gene>
<dbReference type="InterPro" id="IPR047126">
    <property type="entry name" value="RNF141-like"/>
</dbReference>
<feature type="compositionally biased region" description="Pro residues" evidence="3">
    <location>
        <begin position="1"/>
        <end position="12"/>
    </location>
</feature>
<reference evidence="5" key="1">
    <citation type="submission" date="2020-04" db="EMBL/GenBank/DDBJ databases">
        <title>Analysis of mating type loci in Filobasidium floriforme.</title>
        <authorList>
            <person name="Nowrousian M."/>
        </authorList>
    </citation>
    <scope>NUCLEOTIDE SEQUENCE</scope>
    <source>
        <strain evidence="5">CBS 6242</strain>
    </source>
</reference>
<feature type="region of interest" description="Disordered" evidence="3">
    <location>
        <begin position="311"/>
        <end position="337"/>
    </location>
</feature>
<evidence type="ECO:0000256" key="2">
    <source>
        <dbReference type="SAM" id="Coils"/>
    </source>
</evidence>
<feature type="region of interest" description="Disordered" evidence="3">
    <location>
        <begin position="564"/>
        <end position="589"/>
    </location>
</feature>
<organism evidence="5 6">
    <name type="scientific">Filobasidium floriforme</name>
    <dbReference type="NCBI Taxonomy" id="5210"/>
    <lineage>
        <taxon>Eukaryota</taxon>
        <taxon>Fungi</taxon>
        <taxon>Dikarya</taxon>
        <taxon>Basidiomycota</taxon>
        <taxon>Agaricomycotina</taxon>
        <taxon>Tremellomycetes</taxon>
        <taxon>Filobasidiales</taxon>
        <taxon>Filobasidiaceae</taxon>
        <taxon>Filobasidium</taxon>
    </lineage>
</organism>